<evidence type="ECO:0000313" key="2">
    <source>
        <dbReference type="Proteomes" id="UP001275084"/>
    </source>
</evidence>
<protein>
    <submittedName>
        <fullName evidence="1">Uncharacterized protein</fullName>
    </submittedName>
</protein>
<sequence length="194" mass="21668">MNLRHVSLRFRAAVSVNGFAISERFLGNSPLPPLARKLYPHPLPDLAHIHMDGGTLPRGGLEIGRPHGSVAEERDVSVRIPVPKAAVSTKEVRMKQRLLLSLLLLGRFFGVCHDFLEERAQNEADVDAGIEENLIIFPFERQLMADCNDGLLLQTQDVALVLVTFLRQTMRPPSKYGSVERVLRHGLVKLPPDK</sequence>
<proteinExistence type="predicted"/>
<dbReference type="EMBL" id="JAUIQD010000003">
    <property type="protein sequence ID" value="KAK3356565.1"/>
    <property type="molecule type" value="Genomic_DNA"/>
</dbReference>
<organism evidence="1 2">
    <name type="scientific">Lasiosphaeria hispida</name>
    <dbReference type="NCBI Taxonomy" id="260671"/>
    <lineage>
        <taxon>Eukaryota</taxon>
        <taxon>Fungi</taxon>
        <taxon>Dikarya</taxon>
        <taxon>Ascomycota</taxon>
        <taxon>Pezizomycotina</taxon>
        <taxon>Sordariomycetes</taxon>
        <taxon>Sordariomycetidae</taxon>
        <taxon>Sordariales</taxon>
        <taxon>Lasiosphaeriaceae</taxon>
        <taxon>Lasiosphaeria</taxon>
    </lineage>
</organism>
<reference evidence="1" key="1">
    <citation type="journal article" date="2023" name="Mol. Phylogenet. Evol.">
        <title>Genome-scale phylogeny and comparative genomics of the fungal order Sordariales.</title>
        <authorList>
            <person name="Hensen N."/>
            <person name="Bonometti L."/>
            <person name="Westerberg I."/>
            <person name="Brannstrom I.O."/>
            <person name="Guillou S."/>
            <person name="Cros-Aarteil S."/>
            <person name="Calhoun S."/>
            <person name="Haridas S."/>
            <person name="Kuo A."/>
            <person name="Mondo S."/>
            <person name="Pangilinan J."/>
            <person name="Riley R."/>
            <person name="LaButti K."/>
            <person name="Andreopoulos B."/>
            <person name="Lipzen A."/>
            <person name="Chen C."/>
            <person name="Yan M."/>
            <person name="Daum C."/>
            <person name="Ng V."/>
            <person name="Clum A."/>
            <person name="Steindorff A."/>
            <person name="Ohm R.A."/>
            <person name="Martin F."/>
            <person name="Silar P."/>
            <person name="Natvig D.O."/>
            <person name="Lalanne C."/>
            <person name="Gautier V."/>
            <person name="Ament-Velasquez S.L."/>
            <person name="Kruys A."/>
            <person name="Hutchinson M.I."/>
            <person name="Powell A.J."/>
            <person name="Barry K."/>
            <person name="Miller A.N."/>
            <person name="Grigoriev I.V."/>
            <person name="Debuchy R."/>
            <person name="Gladieux P."/>
            <person name="Hiltunen Thoren M."/>
            <person name="Johannesson H."/>
        </authorList>
    </citation>
    <scope>NUCLEOTIDE SEQUENCE</scope>
    <source>
        <strain evidence="1">CBS 955.72</strain>
    </source>
</reference>
<dbReference type="AlphaFoldDB" id="A0AAJ0HKH1"/>
<keyword evidence="2" id="KW-1185">Reference proteome</keyword>
<accession>A0AAJ0HKH1</accession>
<name>A0AAJ0HKH1_9PEZI</name>
<gene>
    <name evidence="1" type="ORF">B0T25DRAFT_136827</name>
</gene>
<dbReference type="Proteomes" id="UP001275084">
    <property type="component" value="Unassembled WGS sequence"/>
</dbReference>
<evidence type="ECO:0000313" key="1">
    <source>
        <dbReference type="EMBL" id="KAK3356565.1"/>
    </source>
</evidence>
<reference evidence="1" key="2">
    <citation type="submission" date="2023-06" db="EMBL/GenBank/DDBJ databases">
        <authorList>
            <consortium name="Lawrence Berkeley National Laboratory"/>
            <person name="Haridas S."/>
            <person name="Hensen N."/>
            <person name="Bonometti L."/>
            <person name="Westerberg I."/>
            <person name="Brannstrom I.O."/>
            <person name="Guillou S."/>
            <person name="Cros-Aarteil S."/>
            <person name="Calhoun S."/>
            <person name="Kuo A."/>
            <person name="Mondo S."/>
            <person name="Pangilinan J."/>
            <person name="Riley R."/>
            <person name="Labutti K."/>
            <person name="Andreopoulos B."/>
            <person name="Lipzen A."/>
            <person name="Chen C."/>
            <person name="Yanf M."/>
            <person name="Daum C."/>
            <person name="Ng V."/>
            <person name="Clum A."/>
            <person name="Steindorff A."/>
            <person name="Ohm R."/>
            <person name="Martin F."/>
            <person name="Silar P."/>
            <person name="Natvig D."/>
            <person name="Lalanne C."/>
            <person name="Gautier V."/>
            <person name="Ament-Velasquez S.L."/>
            <person name="Kruys A."/>
            <person name="Hutchinson M.I."/>
            <person name="Powell A.J."/>
            <person name="Barry K."/>
            <person name="Miller A.N."/>
            <person name="Grigoriev I.V."/>
            <person name="Debuchy R."/>
            <person name="Gladieux P."/>
            <person name="Thoren M.H."/>
            <person name="Johannesson H."/>
        </authorList>
    </citation>
    <scope>NUCLEOTIDE SEQUENCE</scope>
    <source>
        <strain evidence="1">CBS 955.72</strain>
    </source>
</reference>
<comment type="caution">
    <text evidence="1">The sequence shown here is derived from an EMBL/GenBank/DDBJ whole genome shotgun (WGS) entry which is preliminary data.</text>
</comment>